<gene>
    <name evidence="3" type="ORF">CANTADRAFT_48609</name>
</gene>
<organism evidence="3 4">
    <name type="scientific">Suhomyces tanzawaensis NRRL Y-17324</name>
    <dbReference type="NCBI Taxonomy" id="984487"/>
    <lineage>
        <taxon>Eukaryota</taxon>
        <taxon>Fungi</taxon>
        <taxon>Dikarya</taxon>
        <taxon>Ascomycota</taxon>
        <taxon>Saccharomycotina</taxon>
        <taxon>Pichiomycetes</taxon>
        <taxon>Debaryomycetaceae</taxon>
        <taxon>Suhomyces</taxon>
    </lineage>
</organism>
<dbReference type="OrthoDB" id="289721at2759"/>
<evidence type="ECO:0000259" key="2">
    <source>
        <dbReference type="PROSITE" id="PS50086"/>
    </source>
</evidence>
<protein>
    <recommendedName>
        <fullName evidence="2">Rab-GAP TBC domain-containing protein</fullName>
    </recommendedName>
</protein>
<evidence type="ECO:0000256" key="1">
    <source>
        <dbReference type="SAM" id="MobiDB-lite"/>
    </source>
</evidence>
<sequence>MSTSESPAPALTIASHPPGPYSKAQAKHSKSALNLAASAASHTHTPSPLQNQIPVSRSSSVTSTSSSSSNATSKTSTAQYLVQVDKTPQNLTPSQRLMLRKSQLNNSIARFKSSEQVAEPSATVDAAATPKMSTIDSEDEEIDDHECVFNVPVSQSLVSLSQREKFTFGNQDRKYSFTNTDSTRSSSILSHGSLVDTDSTFTSYDDTSFTGGKFNLNIDELRLSKDAHDLSLMFNQDEFIQDYEESRQRKKLLNTFTKVNSSSPSLSAPQERGLYLTNDARAVSSPVLPHSMTLKSRSASTQTLPLMAIATNKQRSSSSFSKYYSFTRPTWLPPKSSHDKKKHQKESEDIIYQALIKESKEQSKKMYYLERIKKLKIKDSKIWYLLLDTDNHKEFINKVEKVDHAWWRGITPELRGQIWWKHYGGTNKFNVTLCNYFFDKIDKTVLPEIKSLESLLLENKKLKFSLDQYKKTNYKEQTSPSIYKNFIDAQSKLNGKISSLLNMSIEKELKVSTVKVLYDTITNDLLDVYPDLNFFQNYEVIQNLTRIVMCLVFYLYESAPAYQDESLQKFYFPGINHLAAMFYFSYKNVEKTFVSMCQFYDHQIQSLLLNYRLLSNDKNEKNMERGLVVNSLYDVFIEKFETTFFKKLNLLFTHFKVIGITSFDYLPLLMLGLFSQLLNFQVCNHLMDTYIFEKHDYLIRLVLGFFKTIQYKLFGSKAEVLALLGVKSTSADGRIHTHTYLNVGNEYEFMETIKDFEL</sequence>
<dbReference type="InterPro" id="IPR035969">
    <property type="entry name" value="Rab-GAP_TBC_sf"/>
</dbReference>
<dbReference type="InterPro" id="IPR000195">
    <property type="entry name" value="Rab-GAP-TBC_dom"/>
</dbReference>
<dbReference type="GeneID" id="30983744"/>
<dbReference type="SUPFAM" id="SSF47923">
    <property type="entry name" value="Ypt/Rab-GAP domain of gyp1p"/>
    <property type="match status" value="1"/>
</dbReference>
<dbReference type="PROSITE" id="PS50086">
    <property type="entry name" value="TBC_RABGAP"/>
    <property type="match status" value="1"/>
</dbReference>
<evidence type="ECO:0000313" key="4">
    <source>
        <dbReference type="Proteomes" id="UP000094285"/>
    </source>
</evidence>
<dbReference type="Proteomes" id="UP000094285">
    <property type="component" value="Unassembled WGS sequence"/>
</dbReference>
<dbReference type="Gene3D" id="1.10.8.270">
    <property type="entry name" value="putative rabgap domain of human tbc1 domain family member 14 like domains"/>
    <property type="match status" value="1"/>
</dbReference>
<dbReference type="Pfam" id="PF00566">
    <property type="entry name" value="RabGAP-TBC"/>
    <property type="match status" value="1"/>
</dbReference>
<dbReference type="AlphaFoldDB" id="A0A1E4SL51"/>
<dbReference type="EMBL" id="KV453911">
    <property type="protein sequence ID" value="ODV80218.1"/>
    <property type="molecule type" value="Genomic_DNA"/>
</dbReference>
<feature type="compositionally biased region" description="Low complexity" evidence="1">
    <location>
        <begin position="31"/>
        <end position="48"/>
    </location>
</feature>
<feature type="domain" description="Rab-GAP TBC" evidence="2">
    <location>
        <begin position="409"/>
        <end position="694"/>
    </location>
</feature>
<dbReference type="RefSeq" id="XP_020065340.1">
    <property type="nucleotide sequence ID" value="XM_020209608.1"/>
</dbReference>
<dbReference type="Gene3D" id="1.10.472.80">
    <property type="entry name" value="Ypt/Rab-GAP domain of gyp1p, domain 3"/>
    <property type="match status" value="1"/>
</dbReference>
<reference evidence="4" key="1">
    <citation type="submission" date="2016-05" db="EMBL/GenBank/DDBJ databases">
        <title>Comparative genomics of biotechnologically important yeasts.</title>
        <authorList>
            <consortium name="DOE Joint Genome Institute"/>
            <person name="Riley R."/>
            <person name="Haridas S."/>
            <person name="Wolfe K.H."/>
            <person name="Lopes M.R."/>
            <person name="Hittinger C.T."/>
            <person name="Goker M."/>
            <person name="Salamov A."/>
            <person name="Wisecaver J."/>
            <person name="Long T.M."/>
            <person name="Aerts A.L."/>
            <person name="Barry K."/>
            <person name="Choi C."/>
            <person name="Clum A."/>
            <person name="Coughlan A.Y."/>
            <person name="Deshpande S."/>
            <person name="Douglass A.P."/>
            <person name="Hanson S.J."/>
            <person name="Klenk H.-P."/>
            <person name="Labutti K."/>
            <person name="Lapidus A."/>
            <person name="Lindquist E."/>
            <person name="Lipzen A."/>
            <person name="Meier-Kolthoff J.P."/>
            <person name="Ohm R.A."/>
            <person name="Otillar R.P."/>
            <person name="Pangilinan J."/>
            <person name="Peng Y."/>
            <person name="Rokas A."/>
            <person name="Rosa C.A."/>
            <person name="Scheuner C."/>
            <person name="Sibirny A.A."/>
            <person name="Slot J.C."/>
            <person name="Stielow J.B."/>
            <person name="Sun H."/>
            <person name="Kurtzman C.P."/>
            <person name="Blackwell M."/>
            <person name="Grigoriev I.V."/>
            <person name="Jeffries T.W."/>
        </authorList>
    </citation>
    <scope>NUCLEOTIDE SEQUENCE [LARGE SCALE GENOMIC DNA]</scope>
    <source>
        <strain evidence="4">NRRL Y-17324</strain>
    </source>
</reference>
<keyword evidence="4" id="KW-1185">Reference proteome</keyword>
<feature type="compositionally biased region" description="Low complexity" evidence="1">
    <location>
        <begin position="56"/>
        <end position="76"/>
    </location>
</feature>
<feature type="region of interest" description="Disordered" evidence="1">
    <location>
        <begin position="111"/>
        <end position="138"/>
    </location>
</feature>
<evidence type="ECO:0000313" key="3">
    <source>
        <dbReference type="EMBL" id="ODV80218.1"/>
    </source>
</evidence>
<proteinExistence type="predicted"/>
<accession>A0A1E4SL51</accession>
<name>A0A1E4SL51_9ASCO</name>
<feature type="region of interest" description="Disordered" evidence="1">
    <location>
        <begin position="1"/>
        <end position="76"/>
    </location>
</feature>
<dbReference type="STRING" id="984487.A0A1E4SL51"/>